<accession>A0A2R4X413</accession>
<dbReference type="AlphaFoldDB" id="A0A2R4X413"/>
<dbReference type="EMBL" id="CP028858">
    <property type="protein sequence ID" value="AWB28443.1"/>
    <property type="molecule type" value="Genomic_DNA"/>
</dbReference>
<proteinExistence type="predicted"/>
<organism evidence="1 2">
    <name type="scientific">Halococcoides cellulosivorans</name>
    <dbReference type="NCBI Taxonomy" id="1679096"/>
    <lineage>
        <taxon>Archaea</taxon>
        <taxon>Methanobacteriati</taxon>
        <taxon>Methanobacteriota</taxon>
        <taxon>Stenosarchaea group</taxon>
        <taxon>Halobacteria</taxon>
        <taxon>Halobacteriales</taxon>
        <taxon>Haloarculaceae</taxon>
        <taxon>Halococcoides</taxon>
    </lineage>
</organism>
<evidence type="ECO:0000313" key="2">
    <source>
        <dbReference type="Proteomes" id="UP000244727"/>
    </source>
</evidence>
<reference evidence="1 2" key="1">
    <citation type="submission" date="2018-04" db="EMBL/GenBank/DDBJ databases">
        <title>Halococcoides cellulosivorans gen. nov., sp. nov., an extremely halophilic cellulose-utilizing haloarchaeon from hypersaline lakes.</title>
        <authorList>
            <person name="Sorokin D.Y."/>
            <person name="Toshchakov S.V."/>
            <person name="Samarov N.I."/>
            <person name="Korzhenkov A."/>
            <person name="Kublanov I.V."/>
        </authorList>
    </citation>
    <scope>NUCLEOTIDE SEQUENCE [LARGE SCALE GENOMIC DNA]</scope>
    <source>
        <strain evidence="1 2">HArcel1</strain>
    </source>
</reference>
<name>A0A2R4X413_9EURY</name>
<keyword evidence="2" id="KW-1185">Reference proteome</keyword>
<dbReference type="KEGG" id="harc:HARCEL1_12405"/>
<gene>
    <name evidence="1" type="ORF">HARCEL1_12405</name>
</gene>
<evidence type="ECO:0000313" key="1">
    <source>
        <dbReference type="EMBL" id="AWB28443.1"/>
    </source>
</evidence>
<dbReference type="GeneID" id="36513322"/>
<sequence length="114" mass="12867">MEDSDEFETSVDSDSVEAISMFVEYDSVRDAESVQESIETALDLYGTPAYGYTAVTPQTMEDEPAFIASVGIASLMQLLDEYGHVLNEETEEAFKETKGRLLRFEEARMRMDDE</sequence>
<dbReference type="Proteomes" id="UP000244727">
    <property type="component" value="Chromosome"/>
</dbReference>
<protein>
    <submittedName>
        <fullName evidence="1">Uncharacterized protein</fullName>
    </submittedName>
</protein>
<dbReference type="RefSeq" id="WP_108383891.1">
    <property type="nucleotide sequence ID" value="NZ_CP028858.1"/>
</dbReference>